<evidence type="ECO:0000256" key="3">
    <source>
        <dbReference type="ARBA" id="ARBA00023013"/>
    </source>
</evidence>
<evidence type="ECO:0000313" key="4">
    <source>
        <dbReference type="Ensembl" id="ENSPSTP00000009817.1"/>
    </source>
</evidence>
<dbReference type="InterPro" id="IPR004171">
    <property type="entry name" value="cAMP_dep_PKI"/>
</dbReference>
<sequence length="71" mass="8029">MEIESSLYTDFIFCNRAGLRNIVHDKQQIAKSISMHKITKDIGELTIKEPGEAQSETASSTHQICLRLHKS</sequence>
<dbReference type="GO" id="GO:0004862">
    <property type="term" value="F:cAMP-dependent protein kinase inhibitor activity"/>
    <property type="evidence" value="ECO:0007669"/>
    <property type="project" value="InterPro"/>
</dbReference>
<proteinExistence type="inferred from homology"/>
<protein>
    <submittedName>
        <fullName evidence="4">Uncharacterized protein</fullName>
    </submittedName>
</protein>
<evidence type="ECO:0000313" key="5">
    <source>
        <dbReference type="Proteomes" id="UP000694428"/>
    </source>
</evidence>
<evidence type="ECO:0000256" key="2">
    <source>
        <dbReference type="ARBA" id="ARBA00006393"/>
    </source>
</evidence>
<keyword evidence="3" id="KW-0649">Protein kinase inhibitor</keyword>
<name>A0A8C9F304_PAVCR</name>
<dbReference type="Proteomes" id="UP000694428">
    <property type="component" value="Unplaced"/>
</dbReference>
<reference evidence="4" key="2">
    <citation type="submission" date="2025-09" db="UniProtKB">
        <authorList>
            <consortium name="Ensembl"/>
        </authorList>
    </citation>
    <scope>IDENTIFICATION</scope>
</reference>
<evidence type="ECO:0000256" key="1">
    <source>
        <dbReference type="ARBA" id="ARBA00002844"/>
    </source>
</evidence>
<reference evidence="4" key="1">
    <citation type="submission" date="2025-08" db="UniProtKB">
        <authorList>
            <consortium name="Ensembl"/>
        </authorList>
    </citation>
    <scope>IDENTIFICATION</scope>
</reference>
<comment type="similarity">
    <text evidence="2">Belongs to the PKI family.</text>
</comment>
<accession>A0A8C9F304</accession>
<dbReference type="Pfam" id="PF02827">
    <property type="entry name" value="PKI"/>
    <property type="match status" value="1"/>
</dbReference>
<organism evidence="4 5">
    <name type="scientific">Pavo cristatus</name>
    <name type="common">Indian peafowl</name>
    <name type="synonym">Blue peafowl</name>
    <dbReference type="NCBI Taxonomy" id="9049"/>
    <lineage>
        <taxon>Eukaryota</taxon>
        <taxon>Metazoa</taxon>
        <taxon>Chordata</taxon>
        <taxon>Craniata</taxon>
        <taxon>Vertebrata</taxon>
        <taxon>Euteleostomi</taxon>
        <taxon>Archelosauria</taxon>
        <taxon>Archosauria</taxon>
        <taxon>Dinosauria</taxon>
        <taxon>Saurischia</taxon>
        <taxon>Theropoda</taxon>
        <taxon>Coelurosauria</taxon>
        <taxon>Aves</taxon>
        <taxon>Neognathae</taxon>
        <taxon>Galloanserae</taxon>
        <taxon>Galliformes</taxon>
        <taxon>Phasianidae</taxon>
        <taxon>Phasianinae</taxon>
        <taxon>Pavo</taxon>
    </lineage>
</organism>
<keyword evidence="5" id="KW-1185">Reference proteome</keyword>
<dbReference type="AlphaFoldDB" id="A0A8C9F304"/>
<comment type="function">
    <text evidence="1">Extremely potent competitive inhibitor of cAMP-dependent protein kinase activity, this protein interacts with the catalytic subunit of the enzyme after the cAMP-induced dissociation of its regulatory chains.</text>
</comment>
<dbReference type="Ensembl" id="ENSPSTT00000010310.1">
    <property type="protein sequence ID" value="ENSPSTP00000009817.1"/>
    <property type="gene ID" value="ENSPSTG00000006933.1"/>
</dbReference>